<evidence type="ECO:0000256" key="2">
    <source>
        <dbReference type="SAM" id="MobiDB-lite"/>
    </source>
</evidence>
<feature type="compositionally biased region" description="Pro residues" evidence="2">
    <location>
        <begin position="1"/>
        <end position="22"/>
    </location>
</feature>
<dbReference type="AlphaFoldDB" id="A0A0D2LMM4"/>
<sequence>MPPFAPPRVAVPPPAPQPPPGAIPGSPAPALVNPCSSRGPKGPPPEVSVWHSRERGYWMVEVRCKDRNKLCFDTVCTLADLRLDVYHATMDSENGVGSQLFYCRPRFGPPDAWDHDRAESLRALLSSAVQRCFPLGLKLLVYDGPEPPAPRPGGQLADLAAALRDWGLSITRCKVRESSSAGGAPGEGPSTHTFYLLAGDGQLPSRDVVRRACEAAGGELLEEHFALSSLAAAAAAAAAGAGPGAAQQAADGGGADEIGIGRRLRRGKFGFAFEPVGGGGGGGAAPGTPGGRRGAGPRAAPGPGGAWAPEGAGFEAGVSF</sequence>
<dbReference type="EMBL" id="KK105090">
    <property type="protein sequence ID" value="KIY93049.1"/>
    <property type="molecule type" value="Genomic_DNA"/>
</dbReference>
<keyword evidence="1" id="KW-0677">Repeat</keyword>
<feature type="compositionally biased region" description="Low complexity" evidence="2">
    <location>
        <begin position="296"/>
        <end position="320"/>
    </location>
</feature>
<organism evidence="3 4">
    <name type="scientific">Monoraphidium neglectum</name>
    <dbReference type="NCBI Taxonomy" id="145388"/>
    <lineage>
        <taxon>Eukaryota</taxon>
        <taxon>Viridiplantae</taxon>
        <taxon>Chlorophyta</taxon>
        <taxon>core chlorophytes</taxon>
        <taxon>Chlorophyceae</taxon>
        <taxon>CS clade</taxon>
        <taxon>Sphaeropleales</taxon>
        <taxon>Selenastraceae</taxon>
        <taxon>Monoraphidium</taxon>
    </lineage>
</organism>
<keyword evidence="4" id="KW-1185">Reference proteome</keyword>
<dbReference type="STRING" id="145388.A0A0D2LMM4"/>
<accession>A0A0D2LMM4</accession>
<dbReference type="InterPro" id="IPR040217">
    <property type="entry name" value="ACR1-12"/>
</dbReference>
<dbReference type="Proteomes" id="UP000054498">
    <property type="component" value="Unassembled WGS sequence"/>
</dbReference>
<protein>
    <submittedName>
        <fullName evidence="3">Uncharacterized protein</fullName>
    </submittedName>
</protein>
<evidence type="ECO:0000256" key="1">
    <source>
        <dbReference type="ARBA" id="ARBA00022737"/>
    </source>
</evidence>
<dbReference type="PANTHER" id="PTHR31096:SF22">
    <property type="entry name" value="ACT DOMAIN-CONTAINING PROTEIN ACR4"/>
    <property type="match status" value="1"/>
</dbReference>
<evidence type="ECO:0000313" key="3">
    <source>
        <dbReference type="EMBL" id="KIY93049.1"/>
    </source>
</evidence>
<dbReference type="KEGG" id="mng:MNEG_14915"/>
<dbReference type="GeneID" id="25732524"/>
<feature type="region of interest" description="Disordered" evidence="2">
    <location>
        <begin position="1"/>
        <end position="48"/>
    </location>
</feature>
<proteinExistence type="predicted"/>
<dbReference type="RefSeq" id="XP_013892069.1">
    <property type="nucleotide sequence ID" value="XM_014036615.1"/>
</dbReference>
<feature type="region of interest" description="Disordered" evidence="2">
    <location>
        <begin position="273"/>
        <end position="320"/>
    </location>
</feature>
<name>A0A0D2LMM4_9CHLO</name>
<evidence type="ECO:0000313" key="4">
    <source>
        <dbReference type="Proteomes" id="UP000054498"/>
    </source>
</evidence>
<reference evidence="3 4" key="1">
    <citation type="journal article" date="2013" name="BMC Genomics">
        <title>Reconstruction of the lipid metabolism for the microalga Monoraphidium neglectum from its genome sequence reveals characteristics suitable for biofuel production.</title>
        <authorList>
            <person name="Bogen C."/>
            <person name="Al-Dilaimi A."/>
            <person name="Albersmeier A."/>
            <person name="Wichmann J."/>
            <person name="Grundmann M."/>
            <person name="Rupp O."/>
            <person name="Lauersen K.J."/>
            <person name="Blifernez-Klassen O."/>
            <person name="Kalinowski J."/>
            <person name="Goesmann A."/>
            <person name="Mussgnug J.H."/>
            <person name="Kruse O."/>
        </authorList>
    </citation>
    <scope>NUCLEOTIDE SEQUENCE [LARGE SCALE GENOMIC DNA]</scope>
    <source>
        <strain evidence="3 4">SAG 48.87</strain>
    </source>
</reference>
<dbReference type="OrthoDB" id="2019938at2759"/>
<dbReference type="PANTHER" id="PTHR31096">
    <property type="entry name" value="ACT DOMAIN-CONTAINING PROTEIN ACR4-RELATED"/>
    <property type="match status" value="1"/>
</dbReference>
<feature type="compositionally biased region" description="Gly residues" evidence="2">
    <location>
        <begin position="276"/>
        <end position="294"/>
    </location>
</feature>
<gene>
    <name evidence="3" type="ORF">MNEG_14915</name>
</gene>